<reference evidence="2" key="1">
    <citation type="submission" date="2019-08" db="EMBL/GenBank/DDBJ databases">
        <title>Seonamhaeicola sediminis sp. nov., isolated from marine sediment.</title>
        <authorList>
            <person name="Cao W.R."/>
        </authorList>
    </citation>
    <scope>NUCLEOTIDE SEQUENCE [LARGE SCALE GENOMIC DNA]</scope>
    <source>
        <strain evidence="2">Gy8</strain>
    </source>
</reference>
<dbReference type="AlphaFoldDB" id="A0A5C7AZ58"/>
<dbReference type="Gene3D" id="3.20.20.80">
    <property type="entry name" value="Glycosidases"/>
    <property type="match status" value="1"/>
</dbReference>
<comment type="caution">
    <text evidence="1">The sequence shown here is derived from an EMBL/GenBank/DDBJ whole genome shotgun (WGS) entry which is preliminary data.</text>
</comment>
<dbReference type="RefSeq" id="WP_147130963.1">
    <property type="nucleotide sequence ID" value="NZ_VOSC01000007.1"/>
</dbReference>
<protein>
    <submittedName>
        <fullName evidence="1">Uncharacterized protein</fullName>
    </submittedName>
</protein>
<gene>
    <name evidence="1" type="ORF">FUA26_02130</name>
</gene>
<dbReference type="SUPFAM" id="SSF51445">
    <property type="entry name" value="(Trans)glycosidases"/>
    <property type="match status" value="1"/>
</dbReference>
<dbReference type="EMBL" id="VOSC01000007">
    <property type="protein sequence ID" value="TXE13898.1"/>
    <property type="molecule type" value="Genomic_DNA"/>
</dbReference>
<dbReference type="Proteomes" id="UP000321790">
    <property type="component" value="Unassembled WGS sequence"/>
</dbReference>
<evidence type="ECO:0000313" key="2">
    <source>
        <dbReference type="Proteomes" id="UP000321790"/>
    </source>
</evidence>
<accession>A0A5C7AZ58</accession>
<dbReference type="Gene3D" id="2.60.120.1200">
    <property type="match status" value="1"/>
</dbReference>
<dbReference type="OrthoDB" id="974840at2"/>
<organism evidence="1 2">
    <name type="scientific">Seonamhaeicola algicola</name>
    <dbReference type="NCBI Taxonomy" id="1719036"/>
    <lineage>
        <taxon>Bacteria</taxon>
        <taxon>Pseudomonadati</taxon>
        <taxon>Bacteroidota</taxon>
        <taxon>Flavobacteriia</taxon>
        <taxon>Flavobacteriales</taxon>
        <taxon>Flavobacteriaceae</taxon>
    </lineage>
</organism>
<evidence type="ECO:0000313" key="1">
    <source>
        <dbReference type="EMBL" id="TXE13898.1"/>
    </source>
</evidence>
<name>A0A5C7AZ58_9FLAO</name>
<keyword evidence="2" id="KW-1185">Reference proteome</keyword>
<dbReference type="InterPro" id="IPR017853">
    <property type="entry name" value="GH"/>
</dbReference>
<sequence>MKTINMRIITLSVFLVLYISLLQAQDSTQIVIFPDQLHELRSGSFVKNSLDRSKYFTTMGTLTGTRYTDSQWEIMKPTRSLGPHLSKIDKNYEDDELIKDKVKEVTQNQISFLQEGFKSNQDFKWAIAGISRTYPSWMRKSGDVYDAVKNEYFELAALQVNAWLDELELNNVPLPTWYTVQNEPKQSWDITDIGEFHKVMANAIQKKHKDVQVFGPCWAWTFPGKDLVVWQKFYADFISATQNALSGYDLHTYSKGYWAYDSINYKGNRNNMTKKQNHPSLFKGMYNGNSAVYDFGTLESQLNMVQAVQNTLYGGGPKPIIISEYGRQSISPQFGPWENDFKFFLYMTTVIRQMMLYMDQPEVQLAVPFILSHSDFGYAPNRGQAVYNLENDPNNKKHSITPFLQFYEYFKDVKGERLYYEEKTTQKTFSNYEVLRDGQFIYLVAHYGKTIGEFSLNLDVTLDGLDTDNITGMGIKRLKWEGEYPEPHNNKNFDGNLVIDSEYQSLTTLNNIIIDGEETVIIKIETESSIKPTSKVLEEAFYANGYLNKVPKNTPHNVQFNLTEAPKNAQRCFVDIGLSMKEGMKDSPAFNFNGQYLGKILDYQHTRGITYYNAVERVELPVSLLRQGKNTLILTFGENVSDNDIYVVSAKLIIQTKQ</sequence>
<proteinExistence type="predicted"/>